<evidence type="ECO:0000313" key="5">
    <source>
        <dbReference type="Proteomes" id="UP000297900"/>
    </source>
</evidence>
<keyword evidence="1" id="KW-0677">Repeat</keyword>
<accession>A0A4Y8M8E5</accession>
<dbReference type="Gene3D" id="1.25.40.10">
    <property type="entry name" value="Tetratricopeptide repeat domain"/>
    <property type="match status" value="2"/>
</dbReference>
<evidence type="ECO:0000256" key="3">
    <source>
        <dbReference type="PROSITE-ProRule" id="PRU00339"/>
    </source>
</evidence>
<organism evidence="4 5">
    <name type="scientific">Cohnella luojiensis</name>
    <dbReference type="NCBI Taxonomy" id="652876"/>
    <lineage>
        <taxon>Bacteria</taxon>
        <taxon>Bacillati</taxon>
        <taxon>Bacillota</taxon>
        <taxon>Bacilli</taxon>
        <taxon>Bacillales</taxon>
        <taxon>Paenibacillaceae</taxon>
        <taxon>Cohnella</taxon>
    </lineage>
</organism>
<sequence length="211" mass="24730">MRTVGRRWTPITANNHMLYYPRSEGRMVGMDGETCLRQAYEAIFHGDFESAVFWFGQAIEMEPTNAEYHYRGSITCARSGKLSLAMTYAHRAVELNPNEKTYQLNLRTMMARQKITVARQLLEMPIPDLEQSVAYLKEAAYLDPLSAEARLLLGILYRMQRKYKLALDSLQDALQLEPQLEEAKRLLHEVRAERRRLLKQQYSHYNSRRNR</sequence>
<reference evidence="4 5" key="1">
    <citation type="submission" date="2019-03" db="EMBL/GenBank/DDBJ databases">
        <title>Cohnella endophytica sp. nov., a novel endophytic bacterium isolated from bark of Sonneratia apetala.</title>
        <authorList>
            <person name="Tuo L."/>
        </authorList>
    </citation>
    <scope>NUCLEOTIDE SEQUENCE [LARGE SCALE GENOMIC DNA]</scope>
    <source>
        <strain evidence="4 5">CCTCC AB 208254</strain>
    </source>
</reference>
<keyword evidence="5" id="KW-1185">Reference proteome</keyword>
<dbReference type="SUPFAM" id="SSF48452">
    <property type="entry name" value="TPR-like"/>
    <property type="match status" value="1"/>
</dbReference>
<protein>
    <submittedName>
        <fullName evidence="4">Uncharacterized protein</fullName>
    </submittedName>
</protein>
<evidence type="ECO:0000256" key="1">
    <source>
        <dbReference type="ARBA" id="ARBA00022737"/>
    </source>
</evidence>
<dbReference type="EMBL" id="SOMN01000003">
    <property type="protein sequence ID" value="TFE30028.1"/>
    <property type="molecule type" value="Genomic_DNA"/>
</dbReference>
<dbReference type="PROSITE" id="PS50005">
    <property type="entry name" value="TPR"/>
    <property type="match status" value="1"/>
</dbReference>
<dbReference type="InterPro" id="IPR052346">
    <property type="entry name" value="O-mannosyl-transferase_TMTC"/>
</dbReference>
<dbReference type="InterPro" id="IPR019734">
    <property type="entry name" value="TPR_rpt"/>
</dbReference>
<dbReference type="OrthoDB" id="2658522at2"/>
<name>A0A4Y8M8E5_9BACL</name>
<dbReference type="Proteomes" id="UP000297900">
    <property type="component" value="Unassembled WGS sequence"/>
</dbReference>
<dbReference type="PROSITE" id="PS50293">
    <property type="entry name" value="TPR_REGION"/>
    <property type="match status" value="1"/>
</dbReference>
<dbReference type="PANTHER" id="PTHR44227:SF3">
    <property type="entry name" value="PROTEIN O-MANNOSYL-TRANSFERASE TMTC4"/>
    <property type="match status" value="1"/>
</dbReference>
<gene>
    <name evidence="4" type="ORF">E2980_04540</name>
</gene>
<dbReference type="InterPro" id="IPR011990">
    <property type="entry name" value="TPR-like_helical_dom_sf"/>
</dbReference>
<dbReference type="SMART" id="SM00028">
    <property type="entry name" value="TPR"/>
    <property type="match status" value="3"/>
</dbReference>
<keyword evidence="2 3" id="KW-0802">TPR repeat</keyword>
<proteinExistence type="predicted"/>
<comment type="caution">
    <text evidence="4">The sequence shown here is derived from an EMBL/GenBank/DDBJ whole genome shotgun (WGS) entry which is preliminary data.</text>
</comment>
<dbReference type="Pfam" id="PF13432">
    <property type="entry name" value="TPR_16"/>
    <property type="match status" value="1"/>
</dbReference>
<evidence type="ECO:0000256" key="2">
    <source>
        <dbReference type="ARBA" id="ARBA00022803"/>
    </source>
</evidence>
<dbReference type="AlphaFoldDB" id="A0A4Y8M8E5"/>
<evidence type="ECO:0000313" key="4">
    <source>
        <dbReference type="EMBL" id="TFE30028.1"/>
    </source>
</evidence>
<feature type="repeat" description="TPR" evidence="3">
    <location>
        <begin position="147"/>
        <end position="180"/>
    </location>
</feature>
<dbReference type="PANTHER" id="PTHR44227">
    <property type="match status" value="1"/>
</dbReference>
<dbReference type="Pfam" id="PF13181">
    <property type="entry name" value="TPR_8"/>
    <property type="match status" value="1"/>
</dbReference>